<evidence type="ECO:0000313" key="2">
    <source>
        <dbReference type="Proteomes" id="UP001162483"/>
    </source>
</evidence>
<protein>
    <submittedName>
        <fullName evidence="1">Uncharacterized protein</fullName>
    </submittedName>
</protein>
<dbReference type="EMBL" id="CATNWA010013413">
    <property type="protein sequence ID" value="CAI9565138.1"/>
    <property type="molecule type" value="Genomic_DNA"/>
</dbReference>
<gene>
    <name evidence="1" type="ORF">SPARVUS_LOCUS6024317</name>
</gene>
<organism evidence="1 2">
    <name type="scientific">Staurois parvus</name>
    <dbReference type="NCBI Taxonomy" id="386267"/>
    <lineage>
        <taxon>Eukaryota</taxon>
        <taxon>Metazoa</taxon>
        <taxon>Chordata</taxon>
        <taxon>Craniata</taxon>
        <taxon>Vertebrata</taxon>
        <taxon>Euteleostomi</taxon>
        <taxon>Amphibia</taxon>
        <taxon>Batrachia</taxon>
        <taxon>Anura</taxon>
        <taxon>Neobatrachia</taxon>
        <taxon>Ranoidea</taxon>
        <taxon>Ranidae</taxon>
        <taxon>Staurois</taxon>
    </lineage>
</organism>
<name>A0ABN9CYQ8_9NEOB</name>
<dbReference type="Proteomes" id="UP001162483">
    <property type="component" value="Unassembled WGS sequence"/>
</dbReference>
<comment type="caution">
    <text evidence="1">The sequence shown here is derived from an EMBL/GenBank/DDBJ whole genome shotgun (WGS) entry which is preliminary data.</text>
</comment>
<sequence>MQGSVKCCNTDRVRCTSVRGPGQSDHMDWQKIRVIQKAGSKMSLVTSLLTTCEICE</sequence>
<evidence type="ECO:0000313" key="1">
    <source>
        <dbReference type="EMBL" id="CAI9565138.1"/>
    </source>
</evidence>
<accession>A0ABN9CYQ8</accession>
<keyword evidence="2" id="KW-1185">Reference proteome</keyword>
<proteinExistence type="predicted"/>
<reference evidence="1" key="1">
    <citation type="submission" date="2023-05" db="EMBL/GenBank/DDBJ databases">
        <authorList>
            <person name="Stuckert A."/>
        </authorList>
    </citation>
    <scope>NUCLEOTIDE SEQUENCE</scope>
</reference>